<evidence type="ECO:0000313" key="13">
    <source>
        <dbReference type="EMBL" id="CAF1310895.1"/>
    </source>
</evidence>
<dbReference type="PANTHER" id="PTHR24248">
    <property type="entry name" value="ADRENERGIC RECEPTOR-RELATED G-PROTEIN COUPLED RECEPTOR"/>
    <property type="match status" value="1"/>
</dbReference>
<dbReference type="GO" id="GO:0004930">
    <property type="term" value="F:G protein-coupled receptor activity"/>
    <property type="evidence" value="ECO:0007669"/>
    <property type="project" value="UniProtKB-KW"/>
</dbReference>
<reference evidence="14" key="1">
    <citation type="submission" date="2021-02" db="EMBL/GenBank/DDBJ databases">
        <authorList>
            <person name="Nowell W R."/>
        </authorList>
    </citation>
    <scope>NUCLEOTIDE SEQUENCE</scope>
</reference>
<accession>A0A818P5C7</accession>
<feature type="transmembrane region" description="Helical" evidence="10">
    <location>
        <begin position="20"/>
        <end position="44"/>
    </location>
</feature>
<gene>
    <name evidence="13" type="ORF">JYZ213_LOCUS32849</name>
    <name evidence="14" type="ORF">OKA104_LOCUS7280</name>
    <name evidence="15" type="ORF">OXD698_LOCUS8321</name>
    <name evidence="12" type="ORF">VCS650_LOCUS29893</name>
</gene>
<dbReference type="Proteomes" id="UP000663845">
    <property type="component" value="Unassembled WGS sequence"/>
</dbReference>
<dbReference type="GO" id="GO:0071880">
    <property type="term" value="P:adenylate cyclase-activating adrenergic receptor signaling pathway"/>
    <property type="evidence" value="ECO:0007669"/>
    <property type="project" value="TreeGrafter"/>
</dbReference>
<evidence type="ECO:0000313" key="14">
    <source>
        <dbReference type="EMBL" id="CAF3614200.1"/>
    </source>
</evidence>
<feature type="transmembrane region" description="Helical" evidence="10">
    <location>
        <begin position="334"/>
        <end position="355"/>
    </location>
</feature>
<evidence type="ECO:0000256" key="5">
    <source>
        <dbReference type="ARBA" id="ARBA00023040"/>
    </source>
</evidence>
<dbReference type="AlphaFoldDB" id="A0A818P5C7"/>
<dbReference type="Proteomes" id="UP000663891">
    <property type="component" value="Unassembled WGS sequence"/>
</dbReference>
<dbReference type="GO" id="GO:0005886">
    <property type="term" value="C:plasma membrane"/>
    <property type="evidence" value="ECO:0007669"/>
    <property type="project" value="UniProtKB-SubCell"/>
</dbReference>
<dbReference type="EMBL" id="CAJNOG010000600">
    <property type="protein sequence ID" value="CAF1310895.1"/>
    <property type="molecule type" value="Genomic_DNA"/>
</dbReference>
<dbReference type="Pfam" id="PF00001">
    <property type="entry name" value="7tm_1"/>
    <property type="match status" value="1"/>
</dbReference>
<name>A0A818P5C7_9BILA</name>
<feature type="domain" description="G-protein coupled receptors family 1 profile" evidence="11">
    <location>
        <begin position="36"/>
        <end position="391"/>
    </location>
</feature>
<keyword evidence="2" id="KW-1003">Cell membrane</keyword>
<evidence type="ECO:0000256" key="1">
    <source>
        <dbReference type="ARBA" id="ARBA00004651"/>
    </source>
</evidence>
<dbReference type="InterPro" id="IPR000276">
    <property type="entry name" value="GPCR_Rhodpsn"/>
</dbReference>
<dbReference type="Gene3D" id="1.20.1070.10">
    <property type="entry name" value="Rhodopsin 7-helix transmembrane proteins"/>
    <property type="match status" value="1"/>
</dbReference>
<evidence type="ECO:0000313" key="12">
    <source>
        <dbReference type="EMBL" id="CAF1279690.1"/>
    </source>
</evidence>
<dbReference type="Proteomes" id="UP000663881">
    <property type="component" value="Unassembled WGS sequence"/>
</dbReference>
<dbReference type="PRINTS" id="PR00237">
    <property type="entry name" value="GPCRRHODOPSN"/>
</dbReference>
<dbReference type="EMBL" id="CAJNON010000473">
    <property type="protein sequence ID" value="CAF1279690.1"/>
    <property type="molecule type" value="Genomic_DNA"/>
</dbReference>
<dbReference type="Proteomes" id="UP000663844">
    <property type="component" value="Unassembled WGS sequence"/>
</dbReference>
<protein>
    <recommendedName>
        <fullName evidence="11">G-protein coupled receptors family 1 profile domain-containing protein</fullName>
    </recommendedName>
</protein>
<evidence type="ECO:0000259" key="11">
    <source>
        <dbReference type="PROSITE" id="PS50262"/>
    </source>
</evidence>
<keyword evidence="6 10" id="KW-0472">Membrane</keyword>
<dbReference type="EMBL" id="CAJOAZ010000399">
    <property type="protein sequence ID" value="CAF3638221.1"/>
    <property type="molecule type" value="Genomic_DNA"/>
</dbReference>
<keyword evidence="5 9" id="KW-0297">G-protein coupled receptor</keyword>
<organism evidence="14 16">
    <name type="scientific">Adineta steineri</name>
    <dbReference type="NCBI Taxonomy" id="433720"/>
    <lineage>
        <taxon>Eukaryota</taxon>
        <taxon>Metazoa</taxon>
        <taxon>Spiralia</taxon>
        <taxon>Gnathifera</taxon>
        <taxon>Rotifera</taxon>
        <taxon>Eurotatoria</taxon>
        <taxon>Bdelloidea</taxon>
        <taxon>Adinetida</taxon>
        <taxon>Adinetidae</taxon>
        <taxon>Adineta</taxon>
    </lineage>
</organism>
<sequence length="417" mass="48481">MELFTLTTNITIIDMEWFIYPVGLFLFLLCLFTIVGNMLIIYVIIHESTLHTSKYYYIASLAFADLIVGLIVMPFAFIFTLIDDEYWLISRYLRFLCDFWHAVDIFASTASILGLCTIGIDRYITIKKPIQHPNSFISKRWYLMLSFIWICSALISFPAIIYWGTKHSVSDKSIMSNDTLVVSSSSLLEQCGMPNNSYYILFSSIASFYIPSVLMIYVYIKIYLAAKNQTVAIHSGYIRHHHLIKFHCRKPLTNENSEITTADRNSPMERSDLSLEDHELSNDIITVRIHRGTYQKPTTELHHQDNIHKATSRKSKRTKRIWRMLSKTPKATRFVGVVMGTFLICWLPYFFYLVLSGAFGVRLKNDQHHKVLYNILSWFGYSNSALDIVVYVFTSTELRTIFTQLFFHSYCSNRITS</sequence>
<feature type="transmembrane region" description="Helical" evidence="10">
    <location>
        <begin position="99"/>
        <end position="120"/>
    </location>
</feature>
<feature type="transmembrane region" description="Helical" evidence="10">
    <location>
        <begin position="375"/>
        <end position="394"/>
    </location>
</feature>
<dbReference type="PROSITE" id="PS00237">
    <property type="entry name" value="G_PROTEIN_RECEP_F1_1"/>
    <property type="match status" value="1"/>
</dbReference>
<dbReference type="PANTHER" id="PTHR24248:SF185">
    <property type="entry name" value="DOPAMINE RECEPTOR 2"/>
    <property type="match status" value="1"/>
</dbReference>
<evidence type="ECO:0000256" key="4">
    <source>
        <dbReference type="ARBA" id="ARBA00022989"/>
    </source>
</evidence>
<comment type="subcellular location">
    <subcellularLocation>
        <location evidence="1">Cell membrane</location>
        <topology evidence="1">Multi-pass membrane protein</topology>
    </subcellularLocation>
</comment>
<feature type="transmembrane region" description="Helical" evidence="10">
    <location>
        <begin position="198"/>
        <end position="220"/>
    </location>
</feature>
<evidence type="ECO:0000256" key="3">
    <source>
        <dbReference type="ARBA" id="ARBA00022692"/>
    </source>
</evidence>
<evidence type="ECO:0000256" key="10">
    <source>
        <dbReference type="SAM" id="Phobius"/>
    </source>
</evidence>
<evidence type="ECO:0000313" key="16">
    <source>
        <dbReference type="Proteomes" id="UP000663881"/>
    </source>
</evidence>
<dbReference type="PROSITE" id="PS50262">
    <property type="entry name" value="G_PROTEIN_RECEP_F1_2"/>
    <property type="match status" value="1"/>
</dbReference>
<keyword evidence="8 9" id="KW-0807">Transducer</keyword>
<evidence type="ECO:0000256" key="9">
    <source>
        <dbReference type="RuleBase" id="RU000688"/>
    </source>
</evidence>
<keyword evidence="3 9" id="KW-0812">Transmembrane</keyword>
<keyword evidence="4 10" id="KW-1133">Transmembrane helix</keyword>
<dbReference type="SUPFAM" id="SSF81321">
    <property type="entry name" value="Family A G protein-coupled receptor-like"/>
    <property type="match status" value="1"/>
</dbReference>
<dbReference type="GO" id="GO:0043410">
    <property type="term" value="P:positive regulation of MAPK cascade"/>
    <property type="evidence" value="ECO:0007669"/>
    <property type="project" value="TreeGrafter"/>
</dbReference>
<feature type="transmembrane region" description="Helical" evidence="10">
    <location>
        <begin position="141"/>
        <end position="163"/>
    </location>
</feature>
<feature type="transmembrane region" description="Helical" evidence="10">
    <location>
        <begin position="56"/>
        <end position="79"/>
    </location>
</feature>
<evidence type="ECO:0000256" key="6">
    <source>
        <dbReference type="ARBA" id="ARBA00023136"/>
    </source>
</evidence>
<evidence type="ECO:0000256" key="7">
    <source>
        <dbReference type="ARBA" id="ARBA00023170"/>
    </source>
</evidence>
<dbReference type="OrthoDB" id="5975661at2759"/>
<dbReference type="EMBL" id="CAJOAY010000278">
    <property type="protein sequence ID" value="CAF3614200.1"/>
    <property type="molecule type" value="Genomic_DNA"/>
</dbReference>
<dbReference type="InterPro" id="IPR017452">
    <property type="entry name" value="GPCR_Rhodpsn_7TM"/>
</dbReference>
<keyword evidence="7 9" id="KW-0675">Receptor</keyword>
<proteinExistence type="inferred from homology"/>
<dbReference type="SMART" id="SM01381">
    <property type="entry name" value="7TM_GPCR_Srsx"/>
    <property type="match status" value="1"/>
</dbReference>
<evidence type="ECO:0000256" key="8">
    <source>
        <dbReference type="ARBA" id="ARBA00023224"/>
    </source>
</evidence>
<comment type="similarity">
    <text evidence="9">Belongs to the G-protein coupled receptor 1 family.</text>
</comment>
<evidence type="ECO:0000256" key="2">
    <source>
        <dbReference type="ARBA" id="ARBA00022475"/>
    </source>
</evidence>
<comment type="caution">
    <text evidence="14">The sequence shown here is derived from an EMBL/GenBank/DDBJ whole genome shotgun (WGS) entry which is preliminary data.</text>
</comment>
<evidence type="ECO:0000313" key="15">
    <source>
        <dbReference type="EMBL" id="CAF3638221.1"/>
    </source>
</evidence>